<dbReference type="EnsemblMetazoa" id="OVOC3799.1">
    <property type="protein sequence ID" value="OVOC3799.1"/>
    <property type="gene ID" value="WBGene00240608"/>
</dbReference>
<organism evidence="1 2">
    <name type="scientific">Onchocerca volvulus</name>
    <dbReference type="NCBI Taxonomy" id="6282"/>
    <lineage>
        <taxon>Eukaryota</taxon>
        <taxon>Metazoa</taxon>
        <taxon>Ecdysozoa</taxon>
        <taxon>Nematoda</taxon>
        <taxon>Chromadorea</taxon>
        <taxon>Rhabditida</taxon>
        <taxon>Spirurina</taxon>
        <taxon>Spiruromorpha</taxon>
        <taxon>Filarioidea</taxon>
        <taxon>Onchocercidae</taxon>
        <taxon>Onchocerca</taxon>
    </lineage>
</organism>
<dbReference type="AlphaFoldDB" id="A0A8R1TRW1"/>
<evidence type="ECO:0000313" key="2">
    <source>
        <dbReference type="Proteomes" id="UP000024404"/>
    </source>
</evidence>
<name>A0A8R1TRW1_ONCVO</name>
<proteinExistence type="predicted"/>
<reference evidence="1" key="2">
    <citation type="submission" date="2022-06" db="UniProtKB">
        <authorList>
            <consortium name="EnsemblMetazoa"/>
        </authorList>
    </citation>
    <scope>IDENTIFICATION</scope>
</reference>
<keyword evidence="2" id="KW-1185">Reference proteome</keyword>
<sequence>MTPLFTIEFVVHCVHHKDFRFISIKLLNLSLYPLSIIMNNTAKYDTNNSANKMLAIYVYRTPYRFHGELSQKESQIRYSENAFISVNYVIYNQELKATASILFGKEREEGSKNKKSEYFHFAFLMCEEF</sequence>
<protein>
    <submittedName>
        <fullName evidence="1">Uncharacterized protein</fullName>
    </submittedName>
</protein>
<dbReference type="EMBL" id="CMVM020000122">
    <property type="status" value="NOT_ANNOTATED_CDS"/>
    <property type="molecule type" value="Genomic_DNA"/>
</dbReference>
<evidence type="ECO:0000313" key="1">
    <source>
        <dbReference type="EnsemblMetazoa" id="OVOC3799.1"/>
    </source>
</evidence>
<accession>A0A8R1TRW1</accession>
<dbReference type="Proteomes" id="UP000024404">
    <property type="component" value="Unassembled WGS sequence"/>
</dbReference>
<reference evidence="2" key="1">
    <citation type="submission" date="2013-10" db="EMBL/GenBank/DDBJ databases">
        <title>Genome sequencing of Onchocerca volvulus.</title>
        <authorList>
            <person name="Cotton J."/>
            <person name="Tsai J."/>
            <person name="Stanley E."/>
            <person name="Tracey A."/>
            <person name="Holroyd N."/>
            <person name="Lustigman S."/>
            <person name="Berriman M."/>
        </authorList>
    </citation>
    <scope>NUCLEOTIDE SEQUENCE</scope>
</reference>